<dbReference type="EMBL" id="MCFL01000004">
    <property type="protein sequence ID" value="ORZ39983.1"/>
    <property type="molecule type" value="Genomic_DNA"/>
</dbReference>
<name>A0A1Y2I1Y6_9FUNG</name>
<dbReference type="InterPro" id="IPR014710">
    <property type="entry name" value="RmlC-like_jellyroll"/>
</dbReference>
<reference evidence="3 4" key="1">
    <citation type="submission" date="2016-07" db="EMBL/GenBank/DDBJ databases">
        <title>Pervasive Adenine N6-methylation of Active Genes in Fungi.</title>
        <authorList>
            <consortium name="DOE Joint Genome Institute"/>
            <person name="Mondo S.J."/>
            <person name="Dannebaum R.O."/>
            <person name="Kuo R.C."/>
            <person name="Labutti K."/>
            <person name="Haridas S."/>
            <person name="Kuo A."/>
            <person name="Salamov A."/>
            <person name="Ahrendt S.R."/>
            <person name="Lipzen A."/>
            <person name="Sullivan W."/>
            <person name="Andreopoulos W.B."/>
            <person name="Clum A."/>
            <person name="Lindquist E."/>
            <person name="Daum C."/>
            <person name="Ramamoorthy G.K."/>
            <person name="Gryganskyi A."/>
            <person name="Culley D."/>
            <person name="Magnuson J.K."/>
            <person name="James T.Y."/>
            <person name="O'Malley M.A."/>
            <person name="Stajich J.E."/>
            <person name="Spatafora J.W."/>
            <person name="Visel A."/>
            <person name="Grigoriev I.V."/>
        </authorList>
    </citation>
    <scope>NUCLEOTIDE SEQUENCE [LARGE SCALE GENOMIC DNA]</scope>
    <source>
        <strain evidence="3 4">PL171</strain>
    </source>
</reference>
<organism evidence="3 4">
    <name type="scientific">Catenaria anguillulae PL171</name>
    <dbReference type="NCBI Taxonomy" id="765915"/>
    <lineage>
        <taxon>Eukaryota</taxon>
        <taxon>Fungi</taxon>
        <taxon>Fungi incertae sedis</taxon>
        <taxon>Blastocladiomycota</taxon>
        <taxon>Blastocladiomycetes</taxon>
        <taxon>Blastocladiales</taxon>
        <taxon>Catenariaceae</taxon>
        <taxon>Catenaria</taxon>
    </lineage>
</organism>
<dbReference type="PROSITE" id="PS51184">
    <property type="entry name" value="JMJC"/>
    <property type="match status" value="1"/>
</dbReference>
<dbReference type="AlphaFoldDB" id="A0A1Y2I1Y6"/>
<dbReference type="OrthoDB" id="415358at2759"/>
<feature type="domain" description="JmjC" evidence="2">
    <location>
        <begin position="174"/>
        <end position="476"/>
    </location>
</feature>
<protein>
    <submittedName>
        <fullName evidence="3">Cupin-like domain-domain-containing protein</fullName>
    </submittedName>
</protein>
<comment type="caution">
    <text evidence="3">The sequence shown here is derived from an EMBL/GenBank/DDBJ whole genome shotgun (WGS) entry which is preliminary data.</text>
</comment>
<dbReference type="Pfam" id="PF13621">
    <property type="entry name" value="Cupin_8"/>
    <property type="match status" value="1"/>
</dbReference>
<feature type="compositionally biased region" description="Low complexity" evidence="1">
    <location>
        <begin position="769"/>
        <end position="796"/>
    </location>
</feature>
<dbReference type="InterPro" id="IPR003347">
    <property type="entry name" value="JmjC_dom"/>
</dbReference>
<dbReference type="PANTHER" id="PTHR12461">
    <property type="entry name" value="HYPOXIA-INDUCIBLE FACTOR 1 ALPHA INHIBITOR-RELATED"/>
    <property type="match status" value="1"/>
</dbReference>
<dbReference type="PANTHER" id="PTHR12461:SF100">
    <property type="entry name" value="JMJC DOMAIN-CONTAINING PROTEIN 4"/>
    <property type="match status" value="1"/>
</dbReference>
<keyword evidence="4" id="KW-1185">Reference proteome</keyword>
<evidence type="ECO:0000313" key="4">
    <source>
        <dbReference type="Proteomes" id="UP000193411"/>
    </source>
</evidence>
<feature type="compositionally biased region" description="Polar residues" evidence="1">
    <location>
        <begin position="603"/>
        <end position="612"/>
    </location>
</feature>
<dbReference type="STRING" id="765915.A0A1Y2I1Y6"/>
<feature type="compositionally biased region" description="Basic and acidic residues" evidence="1">
    <location>
        <begin position="653"/>
        <end position="747"/>
    </location>
</feature>
<feature type="compositionally biased region" description="Low complexity" evidence="1">
    <location>
        <begin position="585"/>
        <end position="599"/>
    </location>
</feature>
<accession>A0A1Y2I1Y6</accession>
<proteinExistence type="predicted"/>
<evidence type="ECO:0000313" key="3">
    <source>
        <dbReference type="EMBL" id="ORZ39983.1"/>
    </source>
</evidence>
<feature type="compositionally biased region" description="Pro residues" evidence="1">
    <location>
        <begin position="562"/>
        <end position="578"/>
    </location>
</feature>
<gene>
    <name evidence="3" type="ORF">BCR44DRAFT_1496179</name>
</gene>
<feature type="region of interest" description="Disordered" evidence="1">
    <location>
        <begin position="331"/>
        <end position="410"/>
    </location>
</feature>
<sequence length="796" mass="86897">MTRKSKSFQKRTGNAVWTFTPIGDTTATESQAAPSTAATNPNANVADFVNDYTGFHPPSSSWTLPRIPATSLTASDFFTRFIATRTPCVLTTSGTDAAPEWTRTLLTQWQSLKYLRSRAGDQKVMVEEAGQPGVFGTSKPRVPSTFGAFLDRVEGGDTGVYLTTQYAKPEDDEANGDHAAIESIFPAPLPALVGDFPPVPPPFATLVPQQLNLWIGTAPDKASSGLHHDYADNLYVLIKGRKRFTLYSPKDTACMDLHGKVKRVHANGLIAYEDGIRGDGAYVRDVARWKVEQLQERIERAGRTADTQDEWDVLEQLEQELDAAMVEAGETGIDVGGMGSDEDGDMDSDDESIDEEEGTSLFPPVDAPSESDSDSDSASDVGGTPSREPPSFSRIPTSALHPPFSPPRTQLHSSLLAKATQVQVTLEQGDMLYLPASWFHEVTSWSDPGDVHMALNYWMHPPTTDKLEQPYQDGFWSEVWEPVKRKVDKMVAGKGKSKAKAKLGKVGGGRKRTREAEDVVFAQSATPLFADLIHPLDPCPSPRRRPSQDAPVGVMPARQMRPPQPSLIPLPDVSPSPKRPAQWDAAAAATSVSSSAPAATRIEPQTITSTSGFARADPGRRGEESVARQVDAMIEMNERLARMALDDIKSRRAAELRRQQEAQEALERERREREEDERKRREAAELEAKRQAEEEARKQREAQEAQAERKRKEEEEKERARAEAMAKMEEARERLVKQREAEAKAKADAQAQADAAAAAKKADDDAKRAAAASAAASGASAQKSAPASAPVASAQP</sequence>
<feature type="compositionally biased region" description="Low complexity" evidence="1">
    <location>
        <begin position="748"/>
        <end position="759"/>
    </location>
</feature>
<dbReference type="Gene3D" id="2.60.120.10">
    <property type="entry name" value="Jelly Rolls"/>
    <property type="match status" value="2"/>
</dbReference>
<feature type="region of interest" description="Disordered" evidence="1">
    <location>
        <begin position="534"/>
        <end position="625"/>
    </location>
</feature>
<feature type="compositionally biased region" description="Acidic residues" evidence="1">
    <location>
        <begin position="340"/>
        <end position="358"/>
    </location>
</feature>
<evidence type="ECO:0000259" key="2">
    <source>
        <dbReference type="PROSITE" id="PS51184"/>
    </source>
</evidence>
<dbReference type="InterPro" id="IPR041667">
    <property type="entry name" value="Cupin_8"/>
</dbReference>
<evidence type="ECO:0000256" key="1">
    <source>
        <dbReference type="SAM" id="MobiDB-lite"/>
    </source>
</evidence>
<dbReference type="SUPFAM" id="SSF51197">
    <property type="entry name" value="Clavaminate synthase-like"/>
    <property type="match status" value="1"/>
</dbReference>
<feature type="region of interest" description="Disordered" evidence="1">
    <location>
        <begin position="653"/>
        <end position="796"/>
    </location>
</feature>
<dbReference type="Proteomes" id="UP000193411">
    <property type="component" value="Unassembled WGS sequence"/>
</dbReference>